<sequence length="149" mass="17410">MSSETEARNSIPYLSGLALTEEQLRILANNHLSPDVVNNIYGGDPMYAMNNTWKNLNKPNSILPLMDALSRDDPHCYLYILDVVPSYDGQPPKLDFGRKQLREMWRRLGKPPEWKNVKYVVRRWPRDPGLPEPTWLRMRMDSQAKENKQ</sequence>
<dbReference type="EMBL" id="JBANRG010000040">
    <property type="protein sequence ID" value="KAK7447663.1"/>
    <property type="molecule type" value="Genomic_DNA"/>
</dbReference>
<organism evidence="1 2">
    <name type="scientific">Marasmiellus scandens</name>
    <dbReference type="NCBI Taxonomy" id="2682957"/>
    <lineage>
        <taxon>Eukaryota</taxon>
        <taxon>Fungi</taxon>
        <taxon>Dikarya</taxon>
        <taxon>Basidiomycota</taxon>
        <taxon>Agaricomycotina</taxon>
        <taxon>Agaricomycetes</taxon>
        <taxon>Agaricomycetidae</taxon>
        <taxon>Agaricales</taxon>
        <taxon>Marasmiineae</taxon>
        <taxon>Omphalotaceae</taxon>
        <taxon>Marasmiellus</taxon>
    </lineage>
</organism>
<name>A0ABR1J203_9AGAR</name>
<gene>
    <name evidence="1" type="ORF">VKT23_013919</name>
</gene>
<evidence type="ECO:0000313" key="2">
    <source>
        <dbReference type="Proteomes" id="UP001498398"/>
    </source>
</evidence>
<comment type="caution">
    <text evidence="1">The sequence shown here is derived from an EMBL/GenBank/DDBJ whole genome shotgun (WGS) entry which is preliminary data.</text>
</comment>
<dbReference type="Proteomes" id="UP001498398">
    <property type="component" value="Unassembled WGS sequence"/>
</dbReference>
<proteinExistence type="predicted"/>
<evidence type="ECO:0000313" key="1">
    <source>
        <dbReference type="EMBL" id="KAK7447663.1"/>
    </source>
</evidence>
<reference evidence="1 2" key="1">
    <citation type="submission" date="2024-01" db="EMBL/GenBank/DDBJ databases">
        <title>A draft genome for the cacao thread blight pathogen Marasmiellus scandens.</title>
        <authorList>
            <person name="Baruah I.K."/>
            <person name="Leung J."/>
            <person name="Bukari Y."/>
            <person name="Amoako-Attah I."/>
            <person name="Meinhardt L.W."/>
            <person name="Bailey B.A."/>
            <person name="Cohen S.P."/>
        </authorList>
    </citation>
    <scope>NUCLEOTIDE SEQUENCE [LARGE SCALE GENOMIC DNA]</scope>
    <source>
        <strain evidence="1 2">GH-19</strain>
    </source>
</reference>
<keyword evidence="2" id="KW-1185">Reference proteome</keyword>
<accession>A0ABR1J203</accession>
<protein>
    <submittedName>
        <fullName evidence="1">Uncharacterized protein</fullName>
    </submittedName>
</protein>